<dbReference type="AlphaFoldDB" id="A0AAW2UCF7"/>
<proteinExistence type="predicted"/>
<sequence length="121" mass="14129">MAKRYTQRSEIDFKKTYAPVTMAKSIHILLAIEALYDYEIRKMDVKMAFLNDFIEEEIYMDQREGFTSVAEERKGYDFITNEFDPCVYKKISGNTIVYLVLYVDDILVIGNDVKMLGDIKA</sequence>
<dbReference type="Pfam" id="PF07727">
    <property type="entry name" value="RVT_2"/>
    <property type="match status" value="1"/>
</dbReference>
<organism evidence="2">
    <name type="scientific">Sesamum radiatum</name>
    <name type="common">Black benniseed</name>
    <dbReference type="NCBI Taxonomy" id="300843"/>
    <lineage>
        <taxon>Eukaryota</taxon>
        <taxon>Viridiplantae</taxon>
        <taxon>Streptophyta</taxon>
        <taxon>Embryophyta</taxon>
        <taxon>Tracheophyta</taxon>
        <taxon>Spermatophyta</taxon>
        <taxon>Magnoliopsida</taxon>
        <taxon>eudicotyledons</taxon>
        <taxon>Gunneridae</taxon>
        <taxon>Pentapetalae</taxon>
        <taxon>asterids</taxon>
        <taxon>lamiids</taxon>
        <taxon>Lamiales</taxon>
        <taxon>Pedaliaceae</taxon>
        <taxon>Sesamum</taxon>
    </lineage>
</organism>
<reference evidence="2" key="1">
    <citation type="submission" date="2020-06" db="EMBL/GenBank/DDBJ databases">
        <authorList>
            <person name="Li T."/>
            <person name="Hu X."/>
            <person name="Zhang T."/>
            <person name="Song X."/>
            <person name="Zhang H."/>
            <person name="Dai N."/>
            <person name="Sheng W."/>
            <person name="Hou X."/>
            <person name="Wei L."/>
        </authorList>
    </citation>
    <scope>NUCLEOTIDE SEQUENCE</scope>
    <source>
        <strain evidence="2">G02</strain>
        <tissue evidence="2">Leaf</tissue>
    </source>
</reference>
<dbReference type="EMBL" id="JACGWJ010000006">
    <property type="protein sequence ID" value="KAL0413491.1"/>
    <property type="molecule type" value="Genomic_DNA"/>
</dbReference>
<evidence type="ECO:0000313" key="2">
    <source>
        <dbReference type="EMBL" id="KAL0413491.1"/>
    </source>
</evidence>
<comment type="caution">
    <text evidence="2">The sequence shown here is derived from an EMBL/GenBank/DDBJ whole genome shotgun (WGS) entry which is preliminary data.</text>
</comment>
<reference evidence="2" key="2">
    <citation type="journal article" date="2024" name="Plant">
        <title>Genomic evolution and insights into agronomic trait innovations of Sesamum species.</title>
        <authorList>
            <person name="Miao H."/>
            <person name="Wang L."/>
            <person name="Qu L."/>
            <person name="Liu H."/>
            <person name="Sun Y."/>
            <person name="Le M."/>
            <person name="Wang Q."/>
            <person name="Wei S."/>
            <person name="Zheng Y."/>
            <person name="Lin W."/>
            <person name="Duan Y."/>
            <person name="Cao H."/>
            <person name="Xiong S."/>
            <person name="Wang X."/>
            <person name="Wei L."/>
            <person name="Li C."/>
            <person name="Ma Q."/>
            <person name="Ju M."/>
            <person name="Zhao R."/>
            <person name="Li G."/>
            <person name="Mu C."/>
            <person name="Tian Q."/>
            <person name="Mei H."/>
            <person name="Zhang T."/>
            <person name="Gao T."/>
            <person name="Zhang H."/>
        </authorList>
    </citation>
    <scope>NUCLEOTIDE SEQUENCE</scope>
    <source>
        <strain evidence="2">G02</strain>
    </source>
</reference>
<feature type="domain" description="Reverse transcriptase Ty1/copia-type" evidence="1">
    <location>
        <begin position="2"/>
        <end position="76"/>
    </location>
</feature>
<accession>A0AAW2UCF7</accession>
<protein>
    <submittedName>
        <fullName evidence="2">Copia protein</fullName>
    </submittedName>
</protein>
<dbReference type="InterPro" id="IPR013103">
    <property type="entry name" value="RVT_2"/>
</dbReference>
<evidence type="ECO:0000259" key="1">
    <source>
        <dbReference type="Pfam" id="PF07727"/>
    </source>
</evidence>
<name>A0AAW2UCF7_SESRA</name>
<gene>
    <name evidence="2" type="ORF">Sradi_1550800</name>
</gene>